<dbReference type="Pfam" id="PF02805">
    <property type="entry name" value="Ada_Zn_binding"/>
    <property type="match status" value="1"/>
</dbReference>
<dbReference type="InterPro" id="IPR018060">
    <property type="entry name" value="HTH_AraC"/>
</dbReference>
<dbReference type="SUPFAM" id="SSF48150">
    <property type="entry name" value="DNA-glycosylase"/>
    <property type="match status" value="1"/>
</dbReference>
<keyword evidence="9" id="KW-0805">Transcription regulation</keyword>
<dbReference type="PROSITE" id="PS01124">
    <property type="entry name" value="HTH_ARAC_FAMILY_2"/>
    <property type="match status" value="1"/>
</dbReference>
<evidence type="ECO:0000256" key="13">
    <source>
        <dbReference type="ARBA" id="ARBA00023204"/>
    </source>
</evidence>
<protein>
    <recommendedName>
        <fullName evidence="3">DNA-3-methyladenine glycosylase II</fullName>
        <ecNumber evidence="3">3.2.2.21</ecNumber>
    </recommendedName>
</protein>
<keyword evidence="8" id="KW-0862">Zinc</keyword>
<dbReference type="SUPFAM" id="SSF57884">
    <property type="entry name" value="Ada DNA repair protein, N-terminal domain (N-Ada 10)"/>
    <property type="match status" value="1"/>
</dbReference>
<evidence type="ECO:0000256" key="1">
    <source>
        <dbReference type="ARBA" id="ARBA00000086"/>
    </source>
</evidence>
<dbReference type="SMART" id="SM01009">
    <property type="entry name" value="AlkA_N"/>
    <property type="match status" value="1"/>
</dbReference>
<comment type="cofactor">
    <cofactor evidence="2">
        <name>Zn(2+)</name>
        <dbReference type="ChEBI" id="CHEBI:29105"/>
    </cofactor>
</comment>
<dbReference type="Gene3D" id="1.10.10.60">
    <property type="entry name" value="Homeodomain-like"/>
    <property type="match status" value="1"/>
</dbReference>
<evidence type="ECO:0000256" key="9">
    <source>
        <dbReference type="ARBA" id="ARBA00023015"/>
    </source>
</evidence>
<dbReference type="Pfam" id="PF12833">
    <property type="entry name" value="HTH_18"/>
    <property type="match status" value="1"/>
</dbReference>
<keyword evidence="5" id="KW-0808">Transferase</keyword>
<dbReference type="InterPro" id="IPR010316">
    <property type="entry name" value="AlkA_N"/>
</dbReference>
<dbReference type="InterPro" id="IPR004026">
    <property type="entry name" value="Ada_DNA_repair_Zn-bd"/>
</dbReference>
<evidence type="ECO:0000256" key="5">
    <source>
        <dbReference type="ARBA" id="ARBA00022679"/>
    </source>
</evidence>
<dbReference type="CDD" id="cd00056">
    <property type="entry name" value="ENDO3c"/>
    <property type="match status" value="1"/>
</dbReference>
<evidence type="ECO:0000256" key="8">
    <source>
        <dbReference type="ARBA" id="ARBA00022833"/>
    </source>
</evidence>
<dbReference type="SMART" id="SM00478">
    <property type="entry name" value="ENDO3c"/>
    <property type="match status" value="1"/>
</dbReference>
<keyword evidence="12" id="KW-0804">Transcription</keyword>
<evidence type="ECO:0000256" key="6">
    <source>
        <dbReference type="ARBA" id="ARBA00022723"/>
    </source>
</evidence>
<proteinExistence type="predicted"/>
<organism evidence="15 16">
    <name type="scientific">Sessilibacter corallicola</name>
    <dbReference type="NCBI Taxonomy" id="2904075"/>
    <lineage>
        <taxon>Bacteria</taxon>
        <taxon>Pseudomonadati</taxon>
        <taxon>Pseudomonadota</taxon>
        <taxon>Gammaproteobacteria</taxon>
        <taxon>Cellvibrionales</taxon>
        <taxon>Cellvibrionaceae</taxon>
        <taxon>Sessilibacter</taxon>
    </lineage>
</organism>
<reference evidence="15 16" key="1">
    <citation type="submission" date="2024-04" db="EMBL/GenBank/DDBJ databases">
        <title>Draft genome sequence of Sessilibacter corallicola NBRC 116591.</title>
        <authorList>
            <person name="Miyakawa T."/>
            <person name="Kusuya Y."/>
            <person name="Miura T."/>
        </authorList>
    </citation>
    <scope>NUCLEOTIDE SEQUENCE [LARGE SCALE GENOMIC DNA]</scope>
    <source>
        <strain evidence="15 16">KU-00831-HH</strain>
    </source>
</reference>
<dbReference type="EMBL" id="BAABWN010000004">
    <property type="protein sequence ID" value="GAA6167607.1"/>
    <property type="molecule type" value="Genomic_DNA"/>
</dbReference>
<dbReference type="InterPro" id="IPR003265">
    <property type="entry name" value="HhH-GPD_domain"/>
</dbReference>
<dbReference type="Gene3D" id="3.30.310.20">
    <property type="entry name" value="DNA-3-methyladenine glycosylase AlkA, N-terminal domain"/>
    <property type="match status" value="1"/>
</dbReference>
<dbReference type="SMART" id="SM00342">
    <property type="entry name" value="HTH_ARAC"/>
    <property type="match status" value="1"/>
</dbReference>
<dbReference type="EC" id="3.2.2.21" evidence="3"/>
<evidence type="ECO:0000256" key="4">
    <source>
        <dbReference type="ARBA" id="ARBA00022603"/>
    </source>
</evidence>
<evidence type="ECO:0000256" key="2">
    <source>
        <dbReference type="ARBA" id="ARBA00001947"/>
    </source>
</evidence>
<dbReference type="Pfam" id="PF06029">
    <property type="entry name" value="AlkA_N"/>
    <property type="match status" value="1"/>
</dbReference>
<dbReference type="PROSITE" id="PS00041">
    <property type="entry name" value="HTH_ARAC_FAMILY_1"/>
    <property type="match status" value="1"/>
</dbReference>
<dbReference type="InterPro" id="IPR023170">
    <property type="entry name" value="HhH_base_excis_C"/>
</dbReference>
<dbReference type="InterPro" id="IPR035451">
    <property type="entry name" value="Ada-like_dom_sf"/>
</dbReference>
<name>A0ABQ0A7I2_9GAMM</name>
<evidence type="ECO:0000313" key="16">
    <source>
        <dbReference type="Proteomes" id="UP001465153"/>
    </source>
</evidence>
<keyword evidence="11" id="KW-0010">Activator</keyword>
<dbReference type="Proteomes" id="UP001465153">
    <property type="component" value="Unassembled WGS sequence"/>
</dbReference>
<comment type="catalytic activity">
    <reaction evidence="1">
        <text>Hydrolysis of alkylated DNA, releasing 3-methyladenine, 3-methylguanine, 7-methylguanine and 7-methyladenine.</text>
        <dbReference type="EC" id="3.2.2.21"/>
    </reaction>
</comment>
<evidence type="ECO:0000256" key="3">
    <source>
        <dbReference type="ARBA" id="ARBA00012000"/>
    </source>
</evidence>
<evidence type="ECO:0000259" key="14">
    <source>
        <dbReference type="PROSITE" id="PS01124"/>
    </source>
</evidence>
<keyword evidence="13" id="KW-0234">DNA repair</keyword>
<evidence type="ECO:0000256" key="10">
    <source>
        <dbReference type="ARBA" id="ARBA00023125"/>
    </source>
</evidence>
<dbReference type="SUPFAM" id="SSF55945">
    <property type="entry name" value="TATA-box binding protein-like"/>
    <property type="match status" value="1"/>
</dbReference>
<evidence type="ECO:0000313" key="15">
    <source>
        <dbReference type="EMBL" id="GAA6167607.1"/>
    </source>
</evidence>
<dbReference type="PANTHER" id="PTHR43003:SF13">
    <property type="entry name" value="DNA-3-METHYLADENINE GLYCOSYLASE 2"/>
    <property type="match status" value="1"/>
</dbReference>
<keyword evidence="7" id="KW-0227">DNA damage</keyword>
<sequence length="483" mass="54649">MQPIPNNYLKAFFSRDERFDGLFFTGVKTTGVYCRPICCARKPKQENCIMFDSAAQAEQSGFRPCLRCRPELAPLPSFQSSEQDNAQRIIAFVQMNLSYGKDCLTATQSNLGIGERQLRRTTAELFGVTPTQLIQTYRLLLAKQLLTDTQLPITDVALSSGFDSIRRFNEVFKSNYKLTPSQLRRETVNHGKKSQTVKLNVSYRRPFLWSRLLNFLSSRTLKGVELIHGDSYFRTIEINNHRGIVNVTNNEKRSALELTISEELTPVISQVLVRIKHLFDVNAQPELIATHLNQKNLPGNFSENSFGLRVPGAFNGFELAIRAVLGQQVTVKAARTLSGRFSEYFGDPIETDFEELNRMSPSPERIARATLDEICSLGIVSARANAIIEIAQRVLDQRLTLEPGGDPNLVIQQLLDIKGIGPWTSQYIAFRVLRWPDAFPKEDIGIRNALGRPSPKQALEISQSWSPWRSYAVLHLWDTLNDQ</sequence>
<keyword evidence="16" id="KW-1185">Reference proteome</keyword>
<dbReference type="SUPFAM" id="SSF46689">
    <property type="entry name" value="Homeodomain-like"/>
    <property type="match status" value="1"/>
</dbReference>
<comment type="caution">
    <text evidence="15">The sequence shown here is derived from an EMBL/GenBank/DDBJ whole genome shotgun (WGS) entry which is preliminary data.</text>
</comment>
<evidence type="ECO:0000256" key="12">
    <source>
        <dbReference type="ARBA" id="ARBA00023163"/>
    </source>
</evidence>
<dbReference type="InterPro" id="IPR018062">
    <property type="entry name" value="HTH_AraC-typ_CS"/>
</dbReference>
<dbReference type="InterPro" id="IPR011257">
    <property type="entry name" value="DNA_glycosylase"/>
</dbReference>
<dbReference type="InterPro" id="IPR009057">
    <property type="entry name" value="Homeodomain-like_sf"/>
</dbReference>
<evidence type="ECO:0000256" key="7">
    <source>
        <dbReference type="ARBA" id="ARBA00022763"/>
    </source>
</evidence>
<accession>A0ABQ0A7I2</accession>
<dbReference type="Gene3D" id="1.10.1670.10">
    <property type="entry name" value="Helix-hairpin-Helix base-excision DNA repair enzymes (C-terminal)"/>
    <property type="match status" value="1"/>
</dbReference>
<gene>
    <name evidence="15" type="ORF">NBRC116591_14170</name>
</gene>
<feature type="domain" description="HTH araC/xylS-type" evidence="14">
    <location>
        <begin position="87"/>
        <end position="186"/>
    </location>
</feature>
<keyword evidence="10" id="KW-0238">DNA-binding</keyword>
<dbReference type="InterPro" id="IPR037046">
    <property type="entry name" value="AlkA_N_sf"/>
</dbReference>
<evidence type="ECO:0000256" key="11">
    <source>
        <dbReference type="ARBA" id="ARBA00023159"/>
    </source>
</evidence>
<keyword evidence="4" id="KW-0489">Methyltransferase</keyword>
<dbReference type="Gene3D" id="3.40.10.10">
    <property type="entry name" value="DNA Methylphosphotriester Repair Domain"/>
    <property type="match status" value="1"/>
</dbReference>
<dbReference type="PANTHER" id="PTHR43003">
    <property type="entry name" value="DNA-3-METHYLADENINE GLYCOSYLASE"/>
    <property type="match status" value="1"/>
</dbReference>
<dbReference type="InterPro" id="IPR051912">
    <property type="entry name" value="Alkylbase_DNA_Glycosylase/TA"/>
</dbReference>
<dbReference type="Gene3D" id="1.10.340.30">
    <property type="entry name" value="Hypothetical protein, domain 2"/>
    <property type="match status" value="1"/>
</dbReference>
<keyword evidence="6" id="KW-0479">Metal-binding</keyword>
<dbReference type="Pfam" id="PF00730">
    <property type="entry name" value="HhH-GPD"/>
    <property type="match status" value="1"/>
</dbReference>